<dbReference type="InterPro" id="IPR000952">
    <property type="entry name" value="AB_hydrolase_4_CS"/>
</dbReference>
<protein>
    <recommendedName>
        <fullName evidence="4">AB hydrolase-1 domain-containing protein</fullName>
    </recommendedName>
</protein>
<evidence type="ECO:0000256" key="2">
    <source>
        <dbReference type="ARBA" id="ARBA00022487"/>
    </source>
</evidence>
<organism evidence="5">
    <name type="scientific">marine metagenome</name>
    <dbReference type="NCBI Taxonomy" id="408172"/>
    <lineage>
        <taxon>unclassified sequences</taxon>
        <taxon>metagenomes</taxon>
        <taxon>ecological metagenomes</taxon>
    </lineage>
</organism>
<keyword evidence="2" id="KW-0719">Serine esterase</keyword>
<evidence type="ECO:0000256" key="1">
    <source>
        <dbReference type="ARBA" id="ARBA00010884"/>
    </source>
</evidence>
<dbReference type="PIRSF" id="PIRSF005211">
    <property type="entry name" value="Ab_hydro_YheT"/>
    <property type="match status" value="1"/>
</dbReference>
<dbReference type="InterPro" id="IPR012020">
    <property type="entry name" value="ABHD4"/>
</dbReference>
<evidence type="ECO:0000259" key="4">
    <source>
        <dbReference type="Pfam" id="PF00561"/>
    </source>
</evidence>
<dbReference type="InterPro" id="IPR000073">
    <property type="entry name" value="AB_hydrolase_1"/>
</dbReference>
<comment type="similarity">
    <text evidence="1">Belongs to the AB hydrolase superfamily. AB hydrolase 4 family.</text>
</comment>
<accession>A0A381UX42</accession>
<dbReference type="InterPro" id="IPR029058">
    <property type="entry name" value="AB_hydrolase_fold"/>
</dbReference>
<sequence>MPDATHTEYTPHPRLKHGHWMTLFTWGRVRHFPSLPPPLPRYFDVAPDARVLAHCYWQTEPRQHATLIGLHGLEASSQAHYMRGLADKAYAAGLNAIMLNQRNCGGTEALSAGLYHSGLSADPRAVIKELLELDQLPALAVAGYSLGGNVALRLAGDYGPDTPRQLRAIVAVSPTMDLGLCVDALERRSNLIYEWNFVRNLKARMRRKDRMWPGRFDLSRLRKLRTVREFDDRFTAPHHGFQDAVDYYYRASSLRVVDRVQVPTLILSAEDDPFVPPEQFGAPAVKANQHISVQVTRHGGHCGYYARATPKFDGYWAERRAVLFAAEHLQH</sequence>
<evidence type="ECO:0000313" key="5">
    <source>
        <dbReference type="EMBL" id="SVA31523.1"/>
    </source>
</evidence>
<proteinExistence type="inferred from homology"/>
<dbReference type="GO" id="GO:0047372">
    <property type="term" value="F:monoacylglycerol lipase activity"/>
    <property type="evidence" value="ECO:0007669"/>
    <property type="project" value="TreeGrafter"/>
</dbReference>
<dbReference type="PROSITE" id="PS01133">
    <property type="entry name" value="UPF0017"/>
    <property type="match status" value="1"/>
</dbReference>
<feature type="domain" description="AB hydrolase-1" evidence="4">
    <location>
        <begin position="67"/>
        <end position="305"/>
    </location>
</feature>
<dbReference type="Gene3D" id="3.40.50.1820">
    <property type="entry name" value="alpha/beta hydrolase"/>
    <property type="match status" value="1"/>
</dbReference>
<dbReference type="SUPFAM" id="SSF53474">
    <property type="entry name" value="alpha/beta-Hydrolases"/>
    <property type="match status" value="1"/>
</dbReference>
<dbReference type="InterPro" id="IPR050960">
    <property type="entry name" value="AB_hydrolase_4_sf"/>
</dbReference>
<dbReference type="EMBL" id="UINC01007119">
    <property type="protein sequence ID" value="SVA31523.1"/>
    <property type="molecule type" value="Genomic_DNA"/>
</dbReference>
<dbReference type="Pfam" id="PF00561">
    <property type="entry name" value="Abhydrolase_1"/>
    <property type="match status" value="1"/>
</dbReference>
<evidence type="ECO:0000256" key="3">
    <source>
        <dbReference type="ARBA" id="ARBA00022801"/>
    </source>
</evidence>
<dbReference type="PANTHER" id="PTHR10794">
    <property type="entry name" value="ABHYDROLASE DOMAIN-CONTAINING PROTEIN"/>
    <property type="match status" value="1"/>
</dbReference>
<keyword evidence="3" id="KW-0378">Hydrolase</keyword>
<dbReference type="GO" id="GO:0034338">
    <property type="term" value="F:short-chain carboxylesterase activity"/>
    <property type="evidence" value="ECO:0007669"/>
    <property type="project" value="TreeGrafter"/>
</dbReference>
<reference evidence="5" key="1">
    <citation type="submission" date="2018-05" db="EMBL/GenBank/DDBJ databases">
        <authorList>
            <person name="Lanie J.A."/>
            <person name="Ng W.-L."/>
            <person name="Kazmierczak K.M."/>
            <person name="Andrzejewski T.M."/>
            <person name="Davidsen T.M."/>
            <person name="Wayne K.J."/>
            <person name="Tettelin H."/>
            <person name="Glass J.I."/>
            <person name="Rusch D."/>
            <person name="Podicherti R."/>
            <person name="Tsui H.-C.T."/>
            <person name="Winkler M.E."/>
        </authorList>
    </citation>
    <scope>NUCLEOTIDE SEQUENCE</scope>
</reference>
<dbReference type="PANTHER" id="PTHR10794:SF63">
    <property type="entry name" value="ALPHA_BETA HYDROLASE 1, ISOFORM A"/>
    <property type="match status" value="1"/>
</dbReference>
<gene>
    <name evidence="5" type="ORF">METZ01_LOCUS84377</name>
</gene>
<dbReference type="AlphaFoldDB" id="A0A381UX42"/>
<name>A0A381UX42_9ZZZZ</name>